<reference evidence="3 4" key="1">
    <citation type="submission" date="2016-10" db="EMBL/GenBank/DDBJ databases">
        <authorList>
            <person name="de Groot N.N."/>
        </authorList>
    </citation>
    <scope>NUCLEOTIDE SEQUENCE [LARGE SCALE GENOMIC DNA]</scope>
    <source>
        <strain evidence="3 4">DSM 6793</strain>
    </source>
</reference>
<gene>
    <name evidence="3" type="ORF">SAMN05421780_101446</name>
</gene>
<evidence type="ECO:0000256" key="1">
    <source>
        <dbReference type="SAM" id="SignalP"/>
    </source>
</evidence>
<dbReference type="STRING" id="927664.SAMN05421780_101446"/>
<name>A0A1I1DST3_9BACT</name>
<feature type="signal peptide" evidence="1">
    <location>
        <begin position="1"/>
        <end position="27"/>
    </location>
</feature>
<protein>
    <submittedName>
        <fullName evidence="3">Por secretion system C-terminal sorting domain-containing protein</fullName>
    </submittedName>
</protein>
<dbReference type="RefSeq" id="WP_091506552.1">
    <property type="nucleotide sequence ID" value="NZ_FOLE01000001.1"/>
</dbReference>
<dbReference type="InterPro" id="IPR000627">
    <property type="entry name" value="Intradiol_dOase_C"/>
</dbReference>
<organism evidence="3 4">
    <name type="scientific">Flexibacter flexilis DSM 6793</name>
    <dbReference type="NCBI Taxonomy" id="927664"/>
    <lineage>
        <taxon>Bacteria</taxon>
        <taxon>Pseudomonadati</taxon>
        <taxon>Bacteroidota</taxon>
        <taxon>Cytophagia</taxon>
        <taxon>Cytophagales</taxon>
        <taxon>Flexibacteraceae</taxon>
        <taxon>Flexibacter</taxon>
    </lineage>
</organism>
<dbReference type="GO" id="GO:0008199">
    <property type="term" value="F:ferric iron binding"/>
    <property type="evidence" value="ECO:0007669"/>
    <property type="project" value="InterPro"/>
</dbReference>
<keyword evidence="1" id="KW-0732">Signal</keyword>
<accession>A0A1I1DST3</accession>
<sequence length="337" mass="36889">MKDRRNFLRTTGLLSFASLVPFGKTFASDKNTDETEVNTCVLIPTETAGPFPLDLTANTTYFRQSINETKTGVPLNVKIKILGLNNCAPMQNVRVNIWHCDKDGLYSGYSQTNNPGQAGLTYCRGYQMTDANGVVEFQTIFPGWYSGRICHIHFQVYVSSSYAAISQMTFDVATKNAIYAANSALYTKGADPMTLASDNIFSDGYAYQMATLTANSSTGGYDAYIEATVQGTGTVTGNLEKENAKQFSLGQNYPNPYTEQTIIPLTLRYDSDVRVDLWDLSGRKVASLSREGLAAGDQSITLNMSELGVAPATYAYQIEVKNANGVYKDCKLMTAAR</sequence>
<evidence type="ECO:0000313" key="3">
    <source>
        <dbReference type="EMBL" id="SFB78025.1"/>
    </source>
</evidence>
<evidence type="ECO:0000259" key="2">
    <source>
        <dbReference type="Pfam" id="PF00775"/>
    </source>
</evidence>
<dbReference type="Gene3D" id="2.60.130.10">
    <property type="entry name" value="Aromatic compound dioxygenase"/>
    <property type="match status" value="1"/>
</dbReference>
<evidence type="ECO:0000313" key="4">
    <source>
        <dbReference type="Proteomes" id="UP000199514"/>
    </source>
</evidence>
<dbReference type="Proteomes" id="UP000199514">
    <property type="component" value="Unassembled WGS sequence"/>
</dbReference>
<feature type="domain" description="Intradiol ring-cleavage dioxygenases" evidence="2">
    <location>
        <begin position="64"/>
        <end position="171"/>
    </location>
</feature>
<dbReference type="Pfam" id="PF00775">
    <property type="entry name" value="Dioxygenase_C"/>
    <property type="match status" value="1"/>
</dbReference>
<feature type="chain" id="PRO_5011458244" evidence="1">
    <location>
        <begin position="28"/>
        <end position="337"/>
    </location>
</feature>
<proteinExistence type="predicted"/>
<dbReference type="InterPro" id="IPR015889">
    <property type="entry name" value="Intradiol_dOase_core"/>
</dbReference>
<dbReference type="SUPFAM" id="SSF49482">
    <property type="entry name" value="Aromatic compound dioxygenase"/>
    <property type="match status" value="1"/>
</dbReference>
<keyword evidence="4" id="KW-1185">Reference proteome</keyword>
<dbReference type="OrthoDB" id="9800887at2"/>
<dbReference type="AlphaFoldDB" id="A0A1I1DST3"/>
<dbReference type="PANTHER" id="PTHR34315:SF1">
    <property type="entry name" value="INTRADIOL RING-CLEAVAGE DIOXYGENASES DOMAIN-CONTAINING PROTEIN-RELATED"/>
    <property type="match status" value="1"/>
</dbReference>
<dbReference type="GO" id="GO:0016702">
    <property type="term" value="F:oxidoreductase activity, acting on single donors with incorporation of molecular oxygen, incorporation of two atoms of oxygen"/>
    <property type="evidence" value="ECO:0007669"/>
    <property type="project" value="InterPro"/>
</dbReference>
<dbReference type="EMBL" id="FOLE01000001">
    <property type="protein sequence ID" value="SFB78025.1"/>
    <property type="molecule type" value="Genomic_DNA"/>
</dbReference>
<dbReference type="PANTHER" id="PTHR34315">
    <property type="match status" value="1"/>
</dbReference>